<sequence length="89" mass="10344">MYAKQLEYVEVQHALAEDEWNEYDYRLKRYSFSGLPCEHSLNSDESNQMREAMIKGYMEMASINLAMAEEFNYAECEATDIVERLVSGG</sequence>
<gene>
    <name evidence="1" type="ORF">A6M13_15025</name>
</gene>
<keyword evidence="2" id="KW-1185">Reference proteome</keyword>
<dbReference type="OrthoDB" id="1634058at2"/>
<evidence type="ECO:0000313" key="1">
    <source>
        <dbReference type="EMBL" id="OCS84487.1"/>
    </source>
</evidence>
<accession>A0A1C0YBC1</accession>
<organism evidence="1 2">
    <name type="scientific">Caryophanon tenue</name>
    <dbReference type="NCBI Taxonomy" id="33978"/>
    <lineage>
        <taxon>Bacteria</taxon>
        <taxon>Bacillati</taxon>
        <taxon>Bacillota</taxon>
        <taxon>Bacilli</taxon>
        <taxon>Bacillales</taxon>
        <taxon>Caryophanaceae</taxon>
        <taxon>Caryophanon</taxon>
    </lineage>
</organism>
<dbReference type="Proteomes" id="UP000093199">
    <property type="component" value="Unassembled WGS sequence"/>
</dbReference>
<dbReference type="STRING" id="33978.A6M13_15025"/>
<proteinExistence type="predicted"/>
<name>A0A1C0YBC1_9BACL</name>
<dbReference type="InterPro" id="IPR013321">
    <property type="entry name" value="Arc_rbn_hlx_hlx"/>
</dbReference>
<evidence type="ECO:0000313" key="2">
    <source>
        <dbReference type="Proteomes" id="UP000093199"/>
    </source>
</evidence>
<dbReference type="Gene3D" id="1.10.1220.10">
    <property type="entry name" value="Met repressor-like"/>
    <property type="match status" value="1"/>
</dbReference>
<protein>
    <recommendedName>
        <fullName evidence="3">Antitoxin</fullName>
    </recommendedName>
</protein>
<dbReference type="RefSeq" id="WP_066546266.1">
    <property type="nucleotide sequence ID" value="NZ_MASJ01000024.1"/>
</dbReference>
<evidence type="ECO:0008006" key="3">
    <source>
        <dbReference type="Google" id="ProtNLM"/>
    </source>
</evidence>
<dbReference type="GO" id="GO:0006355">
    <property type="term" value="P:regulation of DNA-templated transcription"/>
    <property type="evidence" value="ECO:0007669"/>
    <property type="project" value="InterPro"/>
</dbReference>
<dbReference type="AlphaFoldDB" id="A0A1C0YBC1"/>
<comment type="caution">
    <text evidence="1">The sequence shown here is derived from an EMBL/GenBank/DDBJ whole genome shotgun (WGS) entry which is preliminary data.</text>
</comment>
<reference evidence="1 2" key="1">
    <citation type="submission" date="2016-07" db="EMBL/GenBank/DDBJ databases">
        <title>Caryophanon tenue genome sequencing.</title>
        <authorList>
            <person name="Verma A."/>
            <person name="Pal Y."/>
            <person name="Krishnamurthi S."/>
        </authorList>
    </citation>
    <scope>NUCLEOTIDE SEQUENCE [LARGE SCALE GENOMIC DNA]</scope>
    <source>
        <strain evidence="1 2">DSM 14152</strain>
    </source>
</reference>
<dbReference type="EMBL" id="MASJ01000024">
    <property type="protein sequence ID" value="OCS84487.1"/>
    <property type="molecule type" value="Genomic_DNA"/>
</dbReference>